<sequence length="140" mass="15609">MKPIMVMHVVFALTAAAAMSVTFAAAPTNEEHQSHHPDVAQVTPATTGPAASMPALQQRMKAIRSEKDPARRMALMEEQVHAMESAMRDMPAECPMAAGRMGGKAPDMMRDHMRMMEKRMDMLQQMMEMHMKAEPTNPMK</sequence>
<accession>A0ABZ1AS53</accession>
<proteinExistence type="predicted"/>
<keyword evidence="4" id="KW-1185">Reference proteome</keyword>
<organism evidence="3 4">
    <name type="scientific">Aromatoleum evansii</name>
    <name type="common">Azoarcus evansii</name>
    <dbReference type="NCBI Taxonomy" id="59406"/>
    <lineage>
        <taxon>Bacteria</taxon>
        <taxon>Pseudomonadati</taxon>
        <taxon>Pseudomonadota</taxon>
        <taxon>Betaproteobacteria</taxon>
        <taxon>Rhodocyclales</taxon>
        <taxon>Rhodocyclaceae</taxon>
        <taxon>Aromatoleum</taxon>
    </lineage>
</organism>
<feature type="signal peptide" evidence="2">
    <location>
        <begin position="1"/>
        <end position="24"/>
    </location>
</feature>
<keyword evidence="2" id="KW-0732">Signal</keyword>
<evidence type="ECO:0000256" key="1">
    <source>
        <dbReference type="SAM" id="MobiDB-lite"/>
    </source>
</evidence>
<dbReference type="Proteomes" id="UP001626593">
    <property type="component" value="Chromosome"/>
</dbReference>
<reference evidence="3 4" key="1">
    <citation type="submission" date="2023-12" db="EMBL/GenBank/DDBJ databases">
        <title>A. evansii MAY27, complete genome.</title>
        <authorList>
            <person name="Wang Y."/>
        </authorList>
    </citation>
    <scope>NUCLEOTIDE SEQUENCE [LARGE SCALE GENOMIC DNA]</scope>
    <source>
        <strain evidence="3 4">MAY27</strain>
    </source>
</reference>
<feature type="region of interest" description="Disordered" evidence="1">
    <location>
        <begin position="28"/>
        <end position="53"/>
    </location>
</feature>
<evidence type="ECO:0000313" key="4">
    <source>
        <dbReference type="Proteomes" id="UP001626593"/>
    </source>
</evidence>
<dbReference type="RefSeq" id="WP_018992648.1">
    <property type="nucleotide sequence ID" value="NZ_CP141259.1"/>
</dbReference>
<name>A0ABZ1AS53_AROEV</name>
<feature type="compositionally biased region" description="Basic and acidic residues" evidence="1">
    <location>
        <begin position="29"/>
        <end position="38"/>
    </location>
</feature>
<protein>
    <submittedName>
        <fullName evidence="3">Uncharacterized protein</fullName>
    </submittedName>
</protein>
<dbReference type="EMBL" id="CP141259">
    <property type="protein sequence ID" value="WRL48700.1"/>
    <property type="molecule type" value="Genomic_DNA"/>
</dbReference>
<feature type="chain" id="PRO_5045308916" evidence="2">
    <location>
        <begin position="25"/>
        <end position="140"/>
    </location>
</feature>
<evidence type="ECO:0000256" key="2">
    <source>
        <dbReference type="SAM" id="SignalP"/>
    </source>
</evidence>
<evidence type="ECO:0000313" key="3">
    <source>
        <dbReference type="EMBL" id="WRL48700.1"/>
    </source>
</evidence>
<gene>
    <name evidence="3" type="ORF">U5817_11800</name>
</gene>